<dbReference type="Pfam" id="PF13102">
    <property type="entry name" value="Phage_int_SAM_5"/>
    <property type="match status" value="1"/>
</dbReference>
<dbReference type="GO" id="GO:0006310">
    <property type="term" value="P:DNA recombination"/>
    <property type="evidence" value="ECO:0007669"/>
    <property type="project" value="UniProtKB-KW"/>
</dbReference>
<keyword evidence="2" id="KW-0229">DNA integration</keyword>
<gene>
    <name evidence="8" type="ORF">H9785_01900</name>
</gene>
<evidence type="ECO:0000259" key="6">
    <source>
        <dbReference type="PROSITE" id="PS51898"/>
    </source>
</evidence>
<comment type="similarity">
    <text evidence="1">Belongs to the 'phage' integrase family.</text>
</comment>
<dbReference type="PANTHER" id="PTHR30349">
    <property type="entry name" value="PHAGE INTEGRASE-RELATED"/>
    <property type="match status" value="1"/>
</dbReference>
<evidence type="ECO:0000256" key="3">
    <source>
        <dbReference type="ARBA" id="ARBA00023125"/>
    </source>
</evidence>
<comment type="caution">
    <text evidence="8">The sequence shown here is derived from an EMBL/GenBank/DDBJ whole genome shotgun (WGS) entry which is preliminary data.</text>
</comment>
<evidence type="ECO:0000256" key="1">
    <source>
        <dbReference type="ARBA" id="ARBA00008857"/>
    </source>
</evidence>
<evidence type="ECO:0000313" key="8">
    <source>
        <dbReference type="EMBL" id="HJA82718.1"/>
    </source>
</evidence>
<dbReference type="InterPro" id="IPR010998">
    <property type="entry name" value="Integrase_recombinase_N"/>
</dbReference>
<protein>
    <submittedName>
        <fullName evidence="8">Site-specific integrase</fullName>
    </submittedName>
</protein>
<dbReference type="EMBL" id="DWZE01000023">
    <property type="protein sequence ID" value="HJA82718.1"/>
    <property type="molecule type" value="Genomic_DNA"/>
</dbReference>
<dbReference type="SUPFAM" id="SSF56349">
    <property type="entry name" value="DNA breaking-rejoining enzymes"/>
    <property type="match status" value="1"/>
</dbReference>
<dbReference type="PROSITE" id="PS51900">
    <property type="entry name" value="CB"/>
    <property type="match status" value="1"/>
</dbReference>
<feature type="domain" description="Tyr recombinase" evidence="6">
    <location>
        <begin position="213"/>
        <end position="398"/>
    </location>
</feature>
<reference evidence="8" key="1">
    <citation type="journal article" date="2021" name="PeerJ">
        <title>Extensive microbial diversity within the chicken gut microbiome revealed by metagenomics and culture.</title>
        <authorList>
            <person name="Gilroy R."/>
            <person name="Ravi A."/>
            <person name="Getino M."/>
            <person name="Pursley I."/>
            <person name="Horton D.L."/>
            <person name="Alikhan N.F."/>
            <person name="Baker D."/>
            <person name="Gharbi K."/>
            <person name="Hall N."/>
            <person name="Watson M."/>
            <person name="Adriaenssens E.M."/>
            <person name="Foster-Nyarko E."/>
            <person name="Jarju S."/>
            <person name="Secka A."/>
            <person name="Antonio M."/>
            <person name="Oren A."/>
            <person name="Chaudhuri R.R."/>
            <person name="La Ragione R."/>
            <person name="Hildebrand F."/>
            <person name="Pallen M.J."/>
        </authorList>
    </citation>
    <scope>NUCLEOTIDE SEQUENCE</scope>
    <source>
        <strain evidence="8">ChiHecec1B25-7008</strain>
    </source>
</reference>
<feature type="domain" description="Core-binding (CB)" evidence="7">
    <location>
        <begin position="119"/>
        <end position="192"/>
    </location>
</feature>
<dbReference type="Proteomes" id="UP000823860">
    <property type="component" value="Unassembled WGS sequence"/>
</dbReference>
<evidence type="ECO:0000313" key="9">
    <source>
        <dbReference type="Proteomes" id="UP000823860"/>
    </source>
</evidence>
<dbReference type="InterPro" id="IPR050090">
    <property type="entry name" value="Tyrosine_recombinase_XerCD"/>
</dbReference>
<organism evidence="8 9">
    <name type="scientific">Candidatus Bacteroides intestinavium</name>
    <dbReference type="NCBI Taxonomy" id="2838469"/>
    <lineage>
        <taxon>Bacteria</taxon>
        <taxon>Pseudomonadati</taxon>
        <taxon>Bacteroidota</taxon>
        <taxon>Bacteroidia</taxon>
        <taxon>Bacteroidales</taxon>
        <taxon>Bacteroidaceae</taxon>
        <taxon>Bacteroides</taxon>
    </lineage>
</organism>
<dbReference type="InterPro" id="IPR011010">
    <property type="entry name" value="DNA_brk_join_enz"/>
</dbReference>
<dbReference type="Gene3D" id="1.10.150.130">
    <property type="match status" value="1"/>
</dbReference>
<sequence length="402" mass="47099">MATIKIKFRPSSKAGREGRLYYQVIHNRIVRQIKTTYQLFPSEWDSEQARVTDIYADDKRRIYLSSVEREIEGDLMKLRRIISRFEEHAYPFSVYDILETYHSPWEAKGYFEFAYHLVKTMKEAGKVRTAETYEAALNSFRRFYTERYDIPFAKMDSELMMRYEQYLKVKGLTANTTSFYMRNLRAVYNRAVAKELTPQNHPFKYVYTGVDKTLKRAITLRKIQEIKELDLSEEDLVEYARDLFLFSFYTRGMAFVDMAFLKKEDLQNGVLTYRRHKTGQQLSIKWELPMQDIVDKYDTVGSPYLLPVIKANGQDEWRQYKNAAHLVNRKLKLVGALLDLPVTLTLYVARHAWASIAKSKNVALSVISEAMGHDSETTTRIYLASLDTSTVDQANRMILQSL</sequence>
<dbReference type="PROSITE" id="PS51898">
    <property type="entry name" value="TYR_RECOMBINASE"/>
    <property type="match status" value="1"/>
</dbReference>
<evidence type="ECO:0000256" key="5">
    <source>
        <dbReference type="PROSITE-ProRule" id="PRU01248"/>
    </source>
</evidence>
<dbReference type="GO" id="GO:0015074">
    <property type="term" value="P:DNA integration"/>
    <property type="evidence" value="ECO:0007669"/>
    <property type="project" value="UniProtKB-KW"/>
</dbReference>
<dbReference type="Gene3D" id="1.10.443.10">
    <property type="entry name" value="Intergrase catalytic core"/>
    <property type="match status" value="1"/>
</dbReference>
<evidence type="ECO:0000256" key="4">
    <source>
        <dbReference type="ARBA" id="ARBA00023172"/>
    </source>
</evidence>
<dbReference type="InterPro" id="IPR025269">
    <property type="entry name" value="SAM-like_dom"/>
</dbReference>
<accession>A0A9D2HRG8</accession>
<dbReference type="PANTHER" id="PTHR30349:SF64">
    <property type="entry name" value="PROPHAGE INTEGRASE INTD-RELATED"/>
    <property type="match status" value="1"/>
</dbReference>
<dbReference type="GO" id="GO:0003677">
    <property type="term" value="F:DNA binding"/>
    <property type="evidence" value="ECO:0007669"/>
    <property type="project" value="UniProtKB-UniRule"/>
</dbReference>
<dbReference type="InterPro" id="IPR002104">
    <property type="entry name" value="Integrase_catalytic"/>
</dbReference>
<keyword evidence="3 5" id="KW-0238">DNA-binding</keyword>
<keyword evidence="4" id="KW-0233">DNA recombination</keyword>
<proteinExistence type="inferred from homology"/>
<dbReference type="InterPro" id="IPR013762">
    <property type="entry name" value="Integrase-like_cat_sf"/>
</dbReference>
<evidence type="ECO:0000259" key="7">
    <source>
        <dbReference type="PROSITE" id="PS51900"/>
    </source>
</evidence>
<name>A0A9D2HRG8_9BACE</name>
<reference evidence="8" key="2">
    <citation type="submission" date="2021-04" db="EMBL/GenBank/DDBJ databases">
        <authorList>
            <person name="Gilroy R."/>
        </authorList>
    </citation>
    <scope>NUCLEOTIDE SEQUENCE</scope>
    <source>
        <strain evidence="8">ChiHecec1B25-7008</strain>
    </source>
</reference>
<dbReference type="AlphaFoldDB" id="A0A9D2HRG8"/>
<evidence type="ECO:0000256" key="2">
    <source>
        <dbReference type="ARBA" id="ARBA00022908"/>
    </source>
</evidence>
<dbReference type="InterPro" id="IPR044068">
    <property type="entry name" value="CB"/>
</dbReference>